<evidence type="ECO:0000313" key="6">
    <source>
        <dbReference type="EMBL" id="OJX57640.1"/>
    </source>
</evidence>
<dbReference type="PANTHER" id="PTHR31154:SF4">
    <property type="entry name" value="MEMBRANE TRANSPORTER PROTEIN"/>
    <property type="match status" value="1"/>
</dbReference>
<evidence type="ECO:0000256" key="5">
    <source>
        <dbReference type="RuleBase" id="RU363041"/>
    </source>
</evidence>
<feature type="transmembrane region" description="Helical" evidence="5">
    <location>
        <begin position="131"/>
        <end position="148"/>
    </location>
</feature>
<feature type="transmembrane region" description="Helical" evidence="5">
    <location>
        <begin position="40"/>
        <end position="64"/>
    </location>
</feature>
<organism evidence="6 7">
    <name type="scientific">Candidatus Kapaibacterium thiocyanatum</name>
    <dbReference type="NCBI Taxonomy" id="1895771"/>
    <lineage>
        <taxon>Bacteria</taxon>
        <taxon>Pseudomonadati</taxon>
        <taxon>Candidatus Kapaibacteriota</taxon>
        <taxon>Candidatus Kapaibacteriia</taxon>
        <taxon>Candidatus Kapaibacteriales</taxon>
        <taxon>Candidatus Kapaibacteriaceae</taxon>
        <taxon>Candidatus Kapaibacterium</taxon>
    </lineage>
</organism>
<gene>
    <name evidence="6" type="ORF">BGO89_06620</name>
</gene>
<accession>A0A1M3KZ37</accession>
<dbReference type="EMBL" id="MKVH01000021">
    <property type="protein sequence ID" value="OJX57640.1"/>
    <property type="molecule type" value="Genomic_DNA"/>
</dbReference>
<evidence type="ECO:0000256" key="4">
    <source>
        <dbReference type="ARBA" id="ARBA00023136"/>
    </source>
</evidence>
<dbReference type="InterPro" id="IPR002781">
    <property type="entry name" value="TM_pro_TauE-like"/>
</dbReference>
<reference evidence="6 7" key="1">
    <citation type="submission" date="2016-09" db="EMBL/GenBank/DDBJ databases">
        <title>Genome-resolved meta-omics ties microbial dynamics to process performance in biotechnology for thiocyanate degradation.</title>
        <authorList>
            <person name="Kantor R.S."/>
            <person name="Huddy R.J."/>
            <person name="Iyer R."/>
            <person name="Thomas B.C."/>
            <person name="Brown C.T."/>
            <person name="Anantharaman K."/>
            <person name="Tringe S."/>
            <person name="Hettich R.L."/>
            <person name="Harrison S.T."/>
            <person name="Banfield J.F."/>
        </authorList>
    </citation>
    <scope>NUCLEOTIDE SEQUENCE [LARGE SCALE GENOMIC DNA]</scope>
    <source>
        <strain evidence="6">59-99</strain>
    </source>
</reference>
<dbReference type="Proteomes" id="UP000184233">
    <property type="component" value="Unassembled WGS sequence"/>
</dbReference>
<sequence>MRLYLIYACCVFAAWALTLTLLDSWHVLLNYWPSALTMMFGSFIAGASAEGGGAIAYPVFTLLLKIPPDSARNFSFAIQSVGMVSASMLIIGRKIRIEWKAIVYPSIGGIVGLVLGTYFVVPLLNAVQTKLFFVSLWLAFGIGLWLANRQASRHVRDHLSGIARRGRVILILVGFGGGIITAIFGNGIDIFTFCVLTLWYGMNEKVATPTSVVLMSILTVAGFLLHSVVKQDFGPLEWSYWMAAIPVAAVFAPLGAWAITYLHRLQIARILYAIIAAQFVGALYVLGFTTANLVFCGIVATIGTIVMMRIDRTATITATT</sequence>
<keyword evidence="3 5" id="KW-1133">Transmembrane helix</keyword>
<proteinExistence type="inferred from homology"/>
<keyword evidence="4 5" id="KW-0472">Membrane</keyword>
<comment type="caution">
    <text evidence="6">The sequence shown here is derived from an EMBL/GenBank/DDBJ whole genome shotgun (WGS) entry which is preliminary data.</text>
</comment>
<evidence type="ECO:0000256" key="1">
    <source>
        <dbReference type="ARBA" id="ARBA00004141"/>
    </source>
</evidence>
<feature type="transmembrane region" description="Helical" evidence="5">
    <location>
        <begin position="241"/>
        <end position="262"/>
    </location>
</feature>
<dbReference type="STRING" id="1895771.BGO89_06620"/>
<feature type="transmembrane region" description="Helical" evidence="5">
    <location>
        <begin position="269"/>
        <end position="286"/>
    </location>
</feature>
<keyword evidence="5" id="KW-1003">Cell membrane</keyword>
<dbReference type="AlphaFoldDB" id="A0A1M3KZ37"/>
<name>A0A1M3KZ37_9BACT</name>
<keyword evidence="2 5" id="KW-0812">Transmembrane</keyword>
<feature type="transmembrane region" description="Helical" evidence="5">
    <location>
        <begin position="168"/>
        <end position="200"/>
    </location>
</feature>
<evidence type="ECO:0000256" key="2">
    <source>
        <dbReference type="ARBA" id="ARBA00022692"/>
    </source>
</evidence>
<feature type="transmembrane region" description="Helical" evidence="5">
    <location>
        <begin position="212"/>
        <end position="229"/>
    </location>
</feature>
<evidence type="ECO:0000256" key="3">
    <source>
        <dbReference type="ARBA" id="ARBA00022989"/>
    </source>
</evidence>
<feature type="transmembrane region" description="Helical" evidence="5">
    <location>
        <begin position="292"/>
        <end position="310"/>
    </location>
</feature>
<dbReference type="GO" id="GO:0005886">
    <property type="term" value="C:plasma membrane"/>
    <property type="evidence" value="ECO:0007669"/>
    <property type="project" value="UniProtKB-SubCell"/>
</dbReference>
<evidence type="ECO:0000313" key="7">
    <source>
        <dbReference type="Proteomes" id="UP000184233"/>
    </source>
</evidence>
<comment type="similarity">
    <text evidence="5">Belongs to the 4-toluene sulfonate uptake permease (TSUP) (TC 2.A.102) family.</text>
</comment>
<feature type="transmembrane region" description="Helical" evidence="5">
    <location>
        <begin position="101"/>
        <end position="124"/>
    </location>
</feature>
<comment type="subcellular location">
    <subcellularLocation>
        <location evidence="5">Cell membrane</location>
        <topology evidence="5">Multi-pass membrane protein</topology>
    </subcellularLocation>
    <subcellularLocation>
        <location evidence="1">Membrane</location>
        <topology evidence="1">Multi-pass membrane protein</topology>
    </subcellularLocation>
</comment>
<protein>
    <recommendedName>
        <fullName evidence="5">Probable membrane transporter protein</fullName>
    </recommendedName>
</protein>
<dbReference type="PANTHER" id="PTHR31154">
    <property type="entry name" value="MEMBRANE TRANSPORTER PROTEIN"/>
    <property type="match status" value="1"/>
</dbReference>
<dbReference type="Pfam" id="PF01925">
    <property type="entry name" value="TauE"/>
    <property type="match status" value="1"/>
</dbReference>